<dbReference type="Proteomes" id="UP000573499">
    <property type="component" value="Unassembled WGS sequence"/>
</dbReference>
<gene>
    <name evidence="2" type="ORF">H3H39_19470</name>
</gene>
<keyword evidence="1" id="KW-1133">Transmembrane helix</keyword>
<evidence type="ECO:0000313" key="3">
    <source>
        <dbReference type="Proteomes" id="UP000573499"/>
    </source>
</evidence>
<comment type="caution">
    <text evidence="2">The sequence shown here is derived from an EMBL/GenBank/DDBJ whole genome shotgun (WGS) entry which is preliminary data.</text>
</comment>
<dbReference type="RefSeq" id="WP_182155608.1">
    <property type="nucleotide sequence ID" value="NZ_JACEZU010000010.1"/>
</dbReference>
<dbReference type="EMBL" id="JACEZU010000010">
    <property type="protein sequence ID" value="MBA5689226.1"/>
    <property type="molecule type" value="Genomic_DNA"/>
</dbReference>
<keyword evidence="1" id="KW-0472">Membrane</keyword>
<sequence length="163" mass="17551">MTSLNPSKVTMGDLPDRENAIWTGLAESGQKPPYNFPNNSDCSKAMNIPKTVIIGVFSAVVNPLVAFIVHTAFEDFSGSVQWLVVVMIGLSTGMLEGIFIGRPWHRTIGIGTFIGTLILWSPVVMATYGFALLALPLLAAFAVLVWFGAKLGNNLRAKVSAVR</sequence>
<feature type="transmembrane region" description="Helical" evidence="1">
    <location>
        <begin position="52"/>
        <end position="73"/>
    </location>
</feature>
<evidence type="ECO:0000313" key="2">
    <source>
        <dbReference type="EMBL" id="MBA5689226.1"/>
    </source>
</evidence>
<dbReference type="AlphaFoldDB" id="A0A7W2FCL0"/>
<proteinExistence type="predicted"/>
<organism evidence="2 3">
    <name type="scientific">Rugamonas apoptosis</name>
    <dbReference type="NCBI Taxonomy" id="2758570"/>
    <lineage>
        <taxon>Bacteria</taxon>
        <taxon>Pseudomonadati</taxon>
        <taxon>Pseudomonadota</taxon>
        <taxon>Betaproteobacteria</taxon>
        <taxon>Burkholderiales</taxon>
        <taxon>Oxalobacteraceae</taxon>
        <taxon>Telluria group</taxon>
        <taxon>Rugamonas</taxon>
    </lineage>
</organism>
<protein>
    <submittedName>
        <fullName evidence="2">Uncharacterized protein</fullName>
    </submittedName>
</protein>
<keyword evidence="3" id="KW-1185">Reference proteome</keyword>
<name>A0A7W2FCL0_9BURK</name>
<evidence type="ECO:0000256" key="1">
    <source>
        <dbReference type="SAM" id="Phobius"/>
    </source>
</evidence>
<feature type="transmembrane region" description="Helical" evidence="1">
    <location>
        <begin position="79"/>
        <end position="100"/>
    </location>
</feature>
<reference evidence="2 3" key="1">
    <citation type="submission" date="2020-07" db="EMBL/GenBank/DDBJ databases">
        <title>Novel species isolated from subtropical streams in China.</title>
        <authorList>
            <person name="Lu H."/>
        </authorList>
    </citation>
    <scope>NUCLEOTIDE SEQUENCE [LARGE SCALE GENOMIC DNA]</scope>
    <source>
        <strain evidence="2 3">LX47W</strain>
    </source>
</reference>
<accession>A0A7W2FCL0</accession>
<keyword evidence="1" id="KW-0812">Transmembrane</keyword>
<feature type="transmembrane region" description="Helical" evidence="1">
    <location>
        <begin position="107"/>
        <end position="124"/>
    </location>
</feature>
<feature type="transmembrane region" description="Helical" evidence="1">
    <location>
        <begin position="130"/>
        <end position="149"/>
    </location>
</feature>